<evidence type="ECO:0000256" key="4">
    <source>
        <dbReference type="ARBA" id="ARBA00008391"/>
    </source>
</evidence>
<protein>
    <recommendedName>
        <fullName evidence="6">adenine phosphoribosyltransferase</fullName>
        <ecNumber evidence="6">2.4.2.7</ecNumber>
    </recommendedName>
</protein>
<comment type="pathway">
    <text evidence="3">Purine metabolism; AMP biosynthesis via salvage pathway; AMP from adenine: step 1/1.</text>
</comment>
<sequence>MVSDAEKKEVVKASIRGVPDFPKKGILFWDVTTILLNPTAFQYTIDLFVQQYKDQKVDVVAGFEARGLIFGAPLALALGVPFVPLRKPGKLPGPRISEEYVTEYSSDKIEMHEGAVLPGQRVVLIDDLIATGGTLNAGVNLIKKVNAEVVGAGCVIELPFLNGRSKVTGTLGDDGLFVLVEKEGA</sequence>
<dbReference type="HAMAP" id="MF_00004">
    <property type="entry name" value="Aden_phosphoribosyltr"/>
    <property type="match status" value="1"/>
</dbReference>
<dbReference type="Gene3D" id="3.40.50.2020">
    <property type="match status" value="1"/>
</dbReference>
<keyword evidence="7" id="KW-0963">Cytoplasm</keyword>
<comment type="catalytic activity">
    <reaction evidence="1">
        <text>AMP + diphosphate = 5-phospho-alpha-D-ribose 1-diphosphate + adenine</text>
        <dbReference type="Rhea" id="RHEA:16609"/>
        <dbReference type="ChEBI" id="CHEBI:16708"/>
        <dbReference type="ChEBI" id="CHEBI:33019"/>
        <dbReference type="ChEBI" id="CHEBI:58017"/>
        <dbReference type="ChEBI" id="CHEBI:456215"/>
        <dbReference type="EC" id="2.4.2.7"/>
    </reaction>
</comment>
<feature type="domain" description="Phosphoribosyltransferase" evidence="11">
    <location>
        <begin position="32"/>
        <end position="157"/>
    </location>
</feature>
<dbReference type="PANTHER" id="PTHR11776:SF7">
    <property type="entry name" value="PHOSPHORIBOSYLTRANSFERASE DOMAIN-CONTAINING PROTEIN"/>
    <property type="match status" value="1"/>
</dbReference>
<dbReference type="EC" id="2.4.2.7" evidence="6"/>
<dbReference type="NCBIfam" id="NF002636">
    <property type="entry name" value="PRK02304.1-5"/>
    <property type="match status" value="1"/>
</dbReference>
<dbReference type="SUPFAM" id="SSF53271">
    <property type="entry name" value="PRTase-like"/>
    <property type="match status" value="1"/>
</dbReference>
<dbReference type="InterPro" id="IPR029057">
    <property type="entry name" value="PRTase-like"/>
</dbReference>
<comment type="subcellular location">
    <subcellularLocation>
        <location evidence="2">Cytoplasm</location>
    </subcellularLocation>
</comment>
<proteinExistence type="inferred from homology"/>
<dbReference type="InterPro" id="IPR050120">
    <property type="entry name" value="Adenine_PRTase"/>
</dbReference>
<evidence type="ECO:0000256" key="7">
    <source>
        <dbReference type="ARBA" id="ARBA00022490"/>
    </source>
</evidence>
<dbReference type="NCBIfam" id="TIGR01090">
    <property type="entry name" value="apt"/>
    <property type="match status" value="1"/>
</dbReference>
<dbReference type="Pfam" id="PF00156">
    <property type="entry name" value="Pribosyltran"/>
    <property type="match status" value="1"/>
</dbReference>
<evidence type="ECO:0000256" key="5">
    <source>
        <dbReference type="ARBA" id="ARBA00011738"/>
    </source>
</evidence>
<keyword evidence="9" id="KW-0808">Transferase</keyword>
<dbReference type="NCBIfam" id="NF002634">
    <property type="entry name" value="PRK02304.1-3"/>
    <property type="match status" value="1"/>
</dbReference>
<comment type="subunit">
    <text evidence="5">Homodimer.</text>
</comment>
<dbReference type="InterPro" id="IPR005764">
    <property type="entry name" value="Ade_phspho_trans"/>
</dbReference>
<dbReference type="EMBL" id="MU069623">
    <property type="protein sequence ID" value="KAF5837228.1"/>
    <property type="molecule type" value="Genomic_DNA"/>
</dbReference>
<comment type="similarity">
    <text evidence="4">Belongs to the purine/pyrimidine phosphoribosyltransferase family.</text>
</comment>
<organism evidence="12 13">
    <name type="scientific">Dunaliella salina</name>
    <name type="common">Green alga</name>
    <name type="synonym">Protococcus salinus</name>
    <dbReference type="NCBI Taxonomy" id="3046"/>
    <lineage>
        <taxon>Eukaryota</taxon>
        <taxon>Viridiplantae</taxon>
        <taxon>Chlorophyta</taxon>
        <taxon>core chlorophytes</taxon>
        <taxon>Chlorophyceae</taxon>
        <taxon>CS clade</taxon>
        <taxon>Chlamydomonadales</taxon>
        <taxon>Dunaliellaceae</taxon>
        <taxon>Dunaliella</taxon>
    </lineage>
</organism>
<name>A0ABQ7GRM7_DUNSA</name>
<dbReference type="CDD" id="cd06223">
    <property type="entry name" value="PRTases_typeI"/>
    <property type="match status" value="1"/>
</dbReference>
<dbReference type="InterPro" id="IPR000836">
    <property type="entry name" value="PRTase_dom"/>
</dbReference>
<keyword evidence="10" id="KW-0660">Purine salvage</keyword>
<evidence type="ECO:0000256" key="6">
    <source>
        <dbReference type="ARBA" id="ARBA00011893"/>
    </source>
</evidence>
<evidence type="ECO:0000256" key="10">
    <source>
        <dbReference type="ARBA" id="ARBA00022726"/>
    </source>
</evidence>
<evidence type="ECO:0000313" key="13">
    <source>
        <dbReference type="Proteomes" id="UP000815325"/>
    </source>
</evidence>
<dbReference type="Proteomes" id="UP000815325">
    <property type="component" value="Unassembled WGS sequence"/>
</dbReference>
<evidence type="ECO:0000259" key="11">
    <source>
        <dbReference type="Pfam" id="PF00156"/>
    </source>
</evidence>
<accession>A0ABQ7GRM7</accession>
<keyword evidence="13" id="KW-1185">Reference proteome</keyword>
<comment type="caution">
    <text evidence="12">The sequence shown here is derived from an EMBL/GenBank/DDBJ whole genome shotgun (WGS) entry which is preliminary data.</text>
</comment>
<evidence type="ECO:0000256" key="2">
    <source>
        <dbReference type="ARBA" id="ARBA00004496"/>
    </source>
</evidence>
<gene>
    <name evidence="12" type="ORF">DUNSADRAFT_4619</name>
</gene>
<evidence type="ECO:0000256" key="8">
    <source>
        <dbReference type="ARBA" id="ARBA00022676"/>
    </source>
</evidence>
<evidence type="ECO:0000313" key="12">
    <source>
        <dbReference type="EMBL" id="KAF5837228.1"/>
    </source>
</evidence>
<evidence type="ECO:0000256" key="1">
    <source>
        <dbReference type="ARBA" id="ARBA00000868"/>
    </source>
</evidence>
<dbReference type="PANTHER" id="PTHR11776">
    <property type="entry name" value="ADENINE PHOSPHORIBOSYLTRANSFERASE"/>
    <property type="match status" value="1"/>
</dbReference>
<reference evidence="12" key="1">
    <citation type="submission" date="2017-08" db="EMBL/GenBank/DDBJ databases">
        <authorList>
            <person name="Polle J.E."/>
            <person name="Barry K."/>
            <person name="Cushman J."/>
            <person name="Schmutz J."/>
            <person name="Tran D."/>
            <person name="Hathwaick L.T."/>
            <person name="Yim W.C."/>
            <person name="Jenkins J."/>
            <person name="Mckie-Krisberg Z.M."/>
            <person name="Prochnik S."/>
            <person name="Lindquist E."/>
            <person name="Dockter R.B."/>
            <person name="Adam C."/>
            <person name="Molina H."/>
            <person name="Bunkerborg J."/>
            <person name="Jin E."/>
            <person name="Buchheim M."/>
            <person name="Magnuson J."/>
        </authorList>
    </citation>
    <scope>NUCLEOTIDE SEQUENCE</scope>
    <source>
        <strain evidence="12">CCAP 19/18</strain>
    </source>
</reference>
<keyword evidence="8" id="KW-0328">Glycosyltransferase</keyword>
<evidence type="ECO:0000256" key="9">
    <source>
        <dbReference type="ARBA" id="ARBA00022679"/>
    </source>
</evidence>
<evidence type="ECO:0000256" key="3">
    <source>
        <dbReference type="ARBA" id="ARBA00004659"/>
    </source>
</evidence>